<name>A0ABP3PY53_9PROT</name>
<evidence type="ECO:0000256" key="9">
    <source>
        <dbReference type="ARBA" id="ARBA00022958"/>
    </source>
</evidence>
<accession>A0ABP3PY53</accession>
<evidence type="ECO:0000313" key="16">
    <source>
        <dbReference type="EMBL" id="GAA0573966.1"/>
    </source>
</evidence>
<evidence type="ECO:0000256" key="5">
    <source>
        <dbReference type="ARBA" id="ARBA00022519"/>
    </source>
</evidence>
<evidence type="ECO:0000259" key="14">
    <source>
        <dbReference type="Pfam" id="PF02705"/>
    </source>
</evidence>
<keyword evidence="8 13" id="KW-0769">Symport</keyword>
<feature type="transmembrane region" description="Helical" evidence="13">
    <location>
        <begin position="355"/>
        <end position="372"/>
    </location>
</feature>
<dbReference type="PANTHER" id="PTHR30540">
    <property type="entry name" value="OSMOTIC STRESS POTASSIUM TRANSPORTER"/>
    <property type="match status" value="1"/>
</dbReference>
<gene>
    <name evidence="13" type="primary">kup</name>
    <name evidence="16" type="ORF">GCM10008942_23320</name>
</gene>
<evidence type="ECO:0000256" key="10">
    <source>
        <dbReference type="ARBA" id="ARBA00022989"/>
    </source>
</evidence>
<feature type="domain" description="K+ potassium transporter C-terminal" evidence="15">
    <location>
        <begin position="487"/>
        <end position="634"/>
    </location>
</feature>
<feature type="transmembrane region" description="Helical" evidence="13">
    <location>
        <begin position="258"/>
        <end position="280"/>
    </location>
</feature>
<evidence type="ECO:0000256" key="11">
    <source>
        <dbReference type="ARBA" id="ARBA00023065"/>
    </source>
</evidence>
<feature type="transmembrane region" description="Helical" evidence="13">
    <location>
        <begin position="225"/>
        <end position="246"/>
    </location>
</feature>
<keyword evidence="10 13" id="KW-1133">Transmembrane helix</keyword>
<proteinExistence type="inferred from homology"/>
<dbReference type="Pfam" id="PF22776">
    <property type="entry name" value="K_trans_C"/>
    <property type="match status" value="1"/>
</dbReference>
<feature type="transmembrane region" description="Helical" evidence="13">
    <location>
        <begin position="300"/>
        <end position="324"/>
    </location>
</feature>
<keyword evidence="9 13" id="KW-0630">Potassium</keyword>
<keyword evidence="3 13" id="KW-0813">Transport</keyword>
<dbReference type="InterPro" id="IPR053951">
    <property type="entry name" value="K_trans_N"/>
</dbReference>
<comment type="subcellular location">
    <subcellularLocation>
        <location evidence="13">Cell membrane</location>
        <topology evidence="13">Multi-pass membrane protein</topology>
    </subcellularLocation>
    <subcellularLocation>
        <location evidence="1">Membrane</location>
        <topology evidence="1">Multi-pass membrane protein</topology>
    </subcellularLocation>
</comment>
<keyword evidence="12 13" id="KW-0472">Membrane</keyword>
<evidence type="ECO:0000256" key="12">
    <source>
        <dbReference type="ARBA" id="ARBA00023136"/>
    </source>
</evidence>
<evidence type="ECO:0000256" key="1">
    <source>
        <dbReference type="ARBA" id="ARBA00004141"/>
    </source>
</evidence>
<dbReference type="RefSeq" id="WP_166935928.1">
    <property type="nucleotide sequence ID" value="NZ_BAAADD010000006.1"/>
</dbReference>
<evidence type="ECO:0000256" key="8">
    <source>
        <dbReference type="ARBA" id="ARBA00022847"/>
    </source>
</evidence>
<feature type="transmembrane region" description="Helical" evidence="13">
    <location>
        <begin position="409"/>
        <end position="430"/>
    </location>
</feature>
<keyword evidence="11 13" id="KW-0406">Ion transport</keyword>
<evidence type="ECO:0000256" key="2">
    <source>
        <dbReference type="ARBA" id="ARBA00007019"/>
    </source>
</evidence>
<feature type="transmembrane region" description="Helical" evidence="13">
    <location>
        <begin position="21"/>
        <end position="42"/>
    </location>
</feature>
<feature type="transmembrane region" description="Helical" evidence="13">
    <location>
        <begin position="152"/>
        <end position="170"/>
    </location>
</feature>
<keyword evidence="5" id="KW-0997">Cell inner membrane</keyword>
<dbReference type="InterPro" id="IPR053952">
    <property type="entry name" value="K_trans_C"/>
</dbReference>
<keyword evidence="17" id="KW-1185">Reference proteome</keyword>
<feature type="transmembrane region" description="Helical" evidence="13">
    <location>
        <begin position="182"/>
        <end position="205"/>
    </location>
</feature>
<sequence length="634" mass="68456">MDRVSTTIEASPPADHAQRNVALTIGALGVVYGDIGTSPLYALKQSALAAGHHLSVQGAIMGVTSLIVWALIVVVTLKYVVLIMRADNDGEGGILALASMAHRVRRLSRPAKTAIGTAAIFGLALFLGDGVLTPAMSVLSAVEGLAVENKAFDHLVLPLSLVILVGLFVIQSHGTERVGRLFGPVMVVWFVVIAALGLVSLVQTPRILLAINPVYGLMLFVEEPWTAFVALGSIVLAVTGCEALYADMGHFGKRPIRVAWLGFVFPALLLNYFGQGASVLRDPDHAAIAFFSIAPHWAHYPLVALATMATIIASQAVITGVYSITRQAVQLGQLPRMEIRHTSAEESGQIYVPRMNVYLAVGVVLVVLIFRTSDNLAAAYGIAVTGVMGLSTILVGIVAIKQWGWRPSIVVPLFGVLALVDFAFLASNALKIFEGGWLPLLMAAAVYVVMDTWRRGRRAQTDRHHTTAIALTPFLANVDRISTRVAGTGVFLAPRADAVPGSLLHNLKHNKVLHERVLIVDVRVAETPFVPADKKLDIEKLGKGFFAVHIRHGFFESPDLPKSLAEARRFGLAIDPETTSYFLGRDTLVAADAPVLRRWRLALFTWLVTNAQSQARYYRLPTNRVVELGAQVAL</sequence>
<dbReference type="InterPro" id="IPR003855">
    <property type="entry name" value="K+_transporter"/>
</dbReference>
<evidence type="ECO:0000256" key="6">
    <source>
        <dbReference type="ARBA" id="ARBA00022538"/>
    </source>
</evidence>
<comment type="function">
    <text evidence="13">Transport of potassium into the cell. Likely operates as a K(+):H(+) symporter.</text>
</comment>
<keyword evidence="6 13" id="KW-0633">Potassium transport</keyword>
<dbReference type="EMBL" id="BAAADD010000006">
    <property type="protein sequence ID" value="GAA0573966.1"/>
    <property type="molecule type" value="Genomic_DNA"/>
</dbReference>
<feature type="transmembrane region" description="Helical" evidence="13">
    <location>
        <begin position="113"/>
        <end position="132"/>
    </location>
</feature>
<feature type="domain" description="K+ potassium transporter integral membrane" evidence="14">
    <location>
        <begin position="24"/>
        <end position="475"/>
    </location>
</feature>
<dbReference type="PANTHER" id="PTHR30540:SF79">
    <property type="entry name" value="LOW AFFINITY POTASSIUM TRANSPORT SYSTEM PROTEIN KUP"/>
    <property type="match status" value="1"/>
</dbReference>
<protein>
    <recommendedName>
        <fullName evidence="13">Probable potassium transport system protein Kup</fullName>
    </recommendedName>
</protein>
<feature type="transmembrane region" description="Helical" evidence="13">
    <location>
        <begin position="436"/>
        <end position="453"/>
    </location>
</feature>
<organism evidence="16 17">
    <name type="scientific">Rhizomicrobium electricum</name>
    <dbReference type="NCBI Taxonomy" id="480070"/>
    <lineage>
        <taxon>Bacteria</taxon>
        <taxon>Pseudomonadati</taxon>
        <taxon>Pseudomonadota</taxon>
        <taxon>Alphaproteobacteria</taxon>
        <taxon>Micropepsales</taxon>
        <taxon>Micropepsaceae</taxon>
        <taxon>Rhizomicrobium</taxon>
    </lineage>
</organism>
<evidence type="ECO:0000313" key="17">
    <source>
        <dbReference type="Proteomes" id="UP001499951"/>
    </source>
</evidence>
<evidence type="ECO:0000256" key="13">
    <source>
        <dbReference type="HAMAP-Rule" id="MF_01522"/>
    </source>
</evidence>
<keyword evidence="7 13" id="KW-0812">Transmembrane</keyword>
<comment type="catalytic activity">
    <reaction evidence="13">
        <text>K(+)(in) + H(+)(in) = K(+)(out) + H(+)(out)</text>
        <dbReference type="Rhea" id="RHEA:28490"/>
        <dbReference type="ChEBI" id="CHEBI:15378"/>
        <dbReference type="ChEBI" id="CHEBI:29103"/>
    </reaction>
</comment>
<feature type="transmembrane region" description="Helical" evidence="13">
    <location>
        <begin position="378"/>
        <end position="400"/>
    </location>
</feature>
<dbReference type="Pfam" id="PF02705">
    <property type="entry name" value="K_trans"/>
    <property type="match status" value="1"/>
</dbReference>
<evidence type="ECO:0000256" key="4">
    <source>
        <dbReference type="ARBA" id="ARBA00022475"/>
    </source>
</evidence>
<dbReference type="InterPro" id="IPR023051">
    <property type="entry name" value="Kup"/>
</dbReference>
<reference evidence="17" key="1">
    <citation type="journal article" date="2019" name="Int. J. Syst. Evol. Microbiol.">
        <title>The Global Catalogue of Microorganisms (GCM) 10K type strain sequencing project: providing services to taxonomists for standard genome sequencing and annotation.</title>
        <authorList>
            <consortium name="The Broad Institute Genomics Platform"/>
            <consortium name="The Broad Institute Genome Sequencing Center for Infectious Disease"/>
            <person name="Wu L."/>
            <person name="Ma J."/>
        </authorList>
    </citation>
    <scope>NUCLEOTIDE SEQUENCE [LARGE SCALE GENOMIC DNA]</scope>
    <source>
        <strain evidence="17">JCM 15089</strain>
    </source>
</reference>
<dbReference type="HAMAP" id="MF_01522">
    <property type="entry name" value="Kup"/>
    <property type="match status" value="1"/>
</dbReference>
<feature type="transmembrane region" description="Helical" evidence="13">
    <location>
        <begin position="54"/>
        <end position="77"/>
    </location>
</feature>
<evidence type="ECO:0000259" key="15">
    <source>
        <dbReference type="Pfam" id="PF22776"/>
    </source>
</evidence>
<evidence type="ECO:0000256" key="7">
    <source>
        <dbReference type="ARBA" id="ARBA00022692"/>
    </source>
</evidence>
<dbReference type="Proteomes" id="UP001499951">
    <property type="component" value="Unassembled WGS sequence"/>
</dbReference>
<comment type="caution">
    <text evidence="16">The sequence shown here is derived from an EMBL/GenBank/DDBJ whole genome shotgun (WGS) entry which is preliminary data.</text>
</comment>
<comment type="similarity">
    <text evidence="2 13">Belongs to the HAK/KUP transporter (TC 2.A.72) family.</text>
</comment>
<evidence type="ECO:0000256" key="3">
    <source>
        <dbReference type="ARBA" id="ARBA00022448"/>
    </source>
</evidence>
<keyword evidence="4 13" id="KW-1003">Cell membrane</keyword>